<evidence type="ECO:0000256" key="8">
    <source>
        <dbReference type="ARBA" id="ARBA00023136"/>
    </source>
</evidence>
<dbReference type="EMBL" id="KZ308859">
    <property type="protein sequence ID" value="KAG8234932.1"/>
    <property type="molecule type" value="Genomic_DNA"/>
</dbReference>
<dbReference type="PANTHER" id="PTHR10117:SF80">
    <property type="entry name" value="TRANSIENT-RECEPTOR-POTENTIAL-LIKE PROTEIN"/>
    <property type="match status" value="1"/>
</dbReference>
<keyword evidence="2" id="KW-0813">Transport</keyword>
<dbReference type="GO" id="GO:0007338">
    <property type="term" value="P:single fertilization"/>
    <property type="evidence" value="ECO:0007669"/>
    <property type="project" value="TreeGrafter"/>
</dbReference>
<proteinExistence type="predicted"/>
<dbReference type="Proteomes" id="UP000792457">
    <property type="component" value="Unassembled WGS sequence"/>
</dbReference>
<keyword evidence="6" id="KW-0040">ANK repeat</keyword>
<dbReference type="PRINTS" id="PR01097">
    <property type="entry name" value="TRNSRECEPTRP"/>
</dbReference>
<feature type="transmembrane region" description="Helical" evidence="11">
    <location>
        <begin position="54"/>
        <end position="79"/>
    </location>
</feature>
<reference evidence="13" key="2">
    <citation type="submission" date="2017-10" db="EMBL/GenBank/DDBJ databases">
        <title>Ladona fulva Genome sequencing and assembly.</title>
        <authorList>
            <person name="Murali S."/>
            <person name="Richards S."/>
            <person name="Bandaranaike D."/>
            <person name="Bellair M."/>
            <person name="Blankenburg K."/>
            <person name="Chao H."/>
            <person name="Dinh H."/>
            <person name="Doddapaneni H."/>
            <person name="Dugan-Rocha S."/>
            <person name="Elkadiri S."/>
            <person name="Gnanaolivu R."/>
            <person name="Hernandez B."/>
            <person name="Skinner E."/>
            <person name="Javaid M."/>
            <person name="Lee S."/>
            <person name="Li M."/>
            <person name="Ming W."/>
            <person name="Munidasa M."/>
            <person name="Muniz J."/>
            <person name="Nguyen L."/>
            <person name="Hughes D."/>
            <person name="Osuji N."/>
            <person name="Pu L.-L."/>
            <person name="Puazo M."/>
            <person name="Qu C."/>
            <person name="Quiroz J."/>
            <person name="Raj R."/>
            <person name="Weissenberger G."/>
            <person name="Xin Y."/>
            <person name="Zou X."/>
            <person name="Han Y."/>
            <person name="Worley K."/>
            <person name="Muzny D."/>
            <person name="Gibbs R."/>
        </authorList>
    </citation>
    <scope>NUCLEOTIDE SEQUENCE</scope>
    <source>
        <strain evidence="13">Sampled in the wild</strain>
    </source>
</reference>
<dbReference type="GO" id="GO:0051480">
    <property type="term" value="P:regulation of cytosolic calcium ion concentration"/>
    <property type="evidence" value="ECO:0007669"/>
    <property type="project" value="TreeGrafter"/>
</dbReference>
<dbReference type="Pfam" id="PF00520">
    <property type="entry name" value="Ion_trans"/>
    <property type="match status" value="1"/>
</dbReference>
<gene>
    <name evidence="13" type="ORF">J437_LFUL013480</name>
</gene>
<comment type="subcellular location">
    <subcellularLocation>
        <location evidence="1">Membrane</location>
        <topology evidence="1">Multi-pass membrane protein</topology>
    </subcellularLocation>
</comment>
<protein>
    <recommendedName>
        <fullName evidence="12">Ion transport domain-containing protein</fullName>
    </recommendedName>
</protein>
<comment type="caution">
    <text evidence="13">The sequence shown here is derived from an EMBL/GenBank/DDBJ whole genome shotgun (WGS) entry which is preliminary data.</text>
</comment>
<evidence type="ECO:0000256" key="11">
    <source>
        <dbReference type="SAM" id="Phobius"/>
    </source>
</evidence>
<feature type="transmembrane region" description="Helical" evidence="11">
    <location>
        <begin position="100"/>
        <end position="118"/>
    </location>
</feature>
<evidence type="ECO:0000259" key="12">
    <source>
        <dbReference type="Pfam" id="PF00520"/>
    </source>
</evidence>
<feature type="compositionally biased region" description="Basic and acidic residues" evidence="10">
    <location>
        <begin position="256"/>
        <end position="275"/>
    </location>
</feature>
<dbReference type="GO" id="GO:0034703">
    <property type="term" value="C:cation channel complex"/>
    <property type="evidence" value="ECO:0007669"/>
    <property type="project" value="TreeGrafter"/>
</dbReference>
<accession>A0A8K0KH56</accession>
<feature type="domain" description="Ion transport" evidence="12">
    <location>
        <begin position="18"/>
        <end position="173"/>
    </location>
</feature>
<dbReference type="GO" id="GO:0015279">
    <property type="term" value="F:store-operated calcium channel activity"/>
    <property type="evidence" value="ECO:0007669"/>
    <property type="project" value="TreeGrafter"/>
</dbReference>
<evidence type="ECO:0000256" key="2">
    <source>
        <dbReference type="ARBA" id="ARBA00022448"/>
    </source>
</evidence>
<evidence type="ECO:0000313" key="14">
    <source>
        <dbReference type="Proteomes" id="UP000792457"/>
    </source>
</evidence>
<evidence type="ECO:0000256" key="1">
    <source>
        <dbReference type="ARBA" id="ARBA00004141"/>
    </source>
</evidence>
<name>A0A8K0KH56_LADFU</name>
<organism evidence="13 14">
    <name type="scientific">Ladona fulva</name>
    <name type="common">Scarce chaser dragonfly</name>
    <name type="synonym">Libellula fulva</name>
    <dbReference type="NCBI Taxonomy" id="123851"/>
    <lineage>
        <taxon>Eukaryota</taxon>
        <taxon>Metazoa</taxon>
        <taxon>Ecdysozoa</taxon>
        <taxon>Arthropoda</taxon>
        <taxon>Hexapoda</taxon>
        <taxon>Insecta</taxon>
        <taxon>Pterygota</taxon>
        <taxon>Palaeoptera</taxon>
        <taxon>Odonata</taxon>
        <taxon>Epiprocta</taxon>
        <taxon>Anisoptera</taxon>
        <taxon>Libelluloidea</taxon>
        <taxon>Libellulidae</taxon>
        <taxon>Ladona</taxon>
    </lineage>
</organism>
<dbReference type="OrthoDB" id="2373987at2759"/>
<sequence>MPRNQWPNNDPTLIAEGVFAVANVFSFARIIYLFQTNPHLGPLQISLGCMIIDIAKFLFIFFLVLTSFACGLNQLYWYYDSTTEYCRQKPNGNVECQSNPDAFMTLDVTFATLFWSLFGISSPRSTELVEGHTFIELVGQGMFMAYHVLSIVVLINMLIAMMSNSFQVIEDHADQEWKFARSKLWMSYFDEGCTLPPPFNVIISPKSILYFIQGLAGLFQKLYSRPQKVPQSINKSNRSQGRTYQRSTEVPAQNHQAKEENNGGDRSEEKDEHIPHWAPHYQPKPASYEEVMCRLVRRYIHKAKKQMRQDGVSEDDLLEIRQDISSLRQVL</sequence>
<dbReference type="AlphaFoldDB" id="A0A8K0KH56"/>
<keyword evidence="9" id="KW-0407">Ion channel</keyword>
<evidence type="ECO:0000256" key="6">
    <source>
        <dbReference type="ARBA" id="ARBA00023043"/>
    </source>
</evidence>
<keyword evidence="5 11" id="KW-1133">Transmembrane helix</keyword>
<dbReference type="GO" id="GO:0005886">
    <property type="term" value="C:plasma membrane"/>
    <property type="evidence" value="ECO:0007669"/>
    <property type="project" value="TreeGrafter"/>
</dbReference>
<feature type="compositionally biased region" description="Polar residues" evidence="10">
    <location>
        <begin position="230"/>
        <end position="255"/>
    </location>
</feature>
<keyword evidence="3 11" id="KW-0812">Transmembrane</keyword>
<feature type="transmembrane region" description="Helical" evidence="11">
    <location>
        <begin position="12"/>
        <end position="34"/>
    </location>
</feature>
<keyword evidence="14" id="KW-1185">Reference proteome</keyword>
<keyword evidence="8 11" id="KW-0472">Membrane</keyword>
<dbReference type="InterPro" id="IPR002153">
    <property type="entry name" value="TRPC_channel"/>
</dbReference>
<evidence type="ECO:0000256" key="9">
    <source>
        <dbReference type="ARBA" id="ARBA00023303"/>
    </source>
</evidence>
<evidence type="ECO:0000256" key="4">
    <source>
        <dbReference type="ARBA" id="ARBA00022737"/>
    </source>
</evidence>
<dbReference type="GO" id="GO:0070679">
    <property type="term" value="F:inositol 1,4,5 trisphosphate binding"/>
    <property type="evidence" value="ECO:0007669"/>
    <property type="project" value="TreeGrafter"/>
</dbReference>
<evidence type="ECO:0000313" key="13">
    <source>
        <dbReference type="EMBL" id="KAG8234932.1"/>
    </source>
</evidence>
<evidence type="ECO:0000256" key="10">
    <source>
        <dbReference type="SAM" id="MobiDB-lite"/>
    </source>
</evidence>
<dbReference type="FunFam" id="1.10.287.70:FF:000266">
    <property type="entry name" value="Transient receptor potential cation channel subfamily c member 1"/>
    <property type="match status" value="1"/>
</dbReference>
<feature type="transmembrane region" description="Helical" evidence="11">
    <location>
        <begin position="138"/>
        <end position="159"/>
    </location>
</feature>
<dbReference type="InterPro" id="IPR005821">
    <property type="entry name" value="Ion_trans_dom"/>
</dbReference>
<keyword evidence="7" id="KW-0406">Ion transport</keyword>
<reference evidence="13" key="1">
    <citation type="submission" date="2013-04" db="EMBL/GenBank/DDBJ databases">
        <authorList>
            <person name="Qu J."/>
            <person name="Murali S.C."/>
            <person name="Bandaranaike D."/>
            <person name="Bellair M."/>
            <person name="Blankenburg K."/>
            <person name="Chao H."/>
            <person name="Dinh H."/>
            <person name="Doddapaneni H."/>
            <person name="Downs B."/>
            <person name="Dugan-Rocha S."/>
            <person name="Elkadiri S."/>
            <person name="Gnanaolivu R.D."/>
            <person name="Hernandez B."/>
            <person name="Javaid M."/>
            <person name="Jayaseelan J.C."/>
            <person name="Lee S."/>
            <person name="Li M."/>
            <person name="Ming W."/>
            <person name="Munidasa M."/>
            <person name="Muniz J."/>
            <person name="Nguyen L."/>
            <person name="Ongeri F."/>
            <person name="Osuji N."/>
            <person name="Pu L.-L."/>
            <person name="Puazo M."/>
            <person name="Qu C."/>
            <person name="Quiroz J."/>
            <person name="Raj R."/>
            <person name="Weissenberger G."/>
            <person name="Xin Y."/>
            <person name="Zou X."/>
            <person name="Han Y."/>
            <person name="Richards S."/>
            <person name="Worley K."/>
            <person name="Muzny D."/>
            <person name="Gibbs R."/>
        </authorList>
    </citation>
    <scope>NUCLEOTIDE SEQUENCE</scope>
    <source>
        <strain evidence="13">Sampled in the wild</strain>
    </source>
</reference>
<evidence type="ECO:0000256" key="5">
    <source>
        <dbReference type="ARBA" id="ARBA00022989"/>
    </source>
</evidence>
<feature type="region of interest" description="Disordered" evidence="10">
    <location>
        <begin position="230"/>
        <end position="282"/>
    </location>
</feature>
<evidence type="ECO:0000256" key="7">
    <source>
        <dbReference type="ARBA" id="ARBA00023065"/>
    </source>
</evidence>
<evidence type="ECO:0000256" key="3">
    <source>
        <dbReference type="ARBA" id="ARBA00022692"/>
    </source>
</evidence>
<dbReference type="PANTHER" id="PTHR10117">
    <property type="entry name" value="TRANSIENT RECEPTOR POTENTIAL CHANNEL"/>
    <property type="match status" value="1"/>
</dbReference>
<keyword evidence="4" id="KW-0677">Repeat</keyword>